<organism evidence="2 3">
    <name type="scientific">Paraphaeosphaeria minitans</name>
    <dbReference type="NCBI Taxonomy" id="565426"/>
    <lineage>
        <taxon>Eukaryota</taxon>
        <taxon>Fungi</taxon>
        <taxon>Dikarya</taxon>
        <taxon>Ascomycota</taxon>
        <taxon>Pezizomycotina</taxon>
        <taxon>Dothideomycetes</taxon>
        <taxon>Pleosporomycetidae</taxon>
        <taxon>Pleosporales</taxon>
        <taxon>Massarineae</taxon>
        <taxon>Didymosphaeriaceae</taxon>
        <taxon>Paraphaeosphaeria</taxon>
    </lineage>
</organism>
<protein>
    <submittedName>
        <fullName evidence="2">Uncharacterized protein</fullName>
    </submittedName>
</protein>
<feature type="region of interest" description="Disordered" evidence="1">
    <location>
        <begin position="1"/>
        <end position="69"/>
    </location>
</feature>
<evidence type="ECO:0000256" key="1">
    <source>
        <dbReference type="SAM" id="MobiDB-lite"/>
    </source>
</evidence>
<dbReference type="OrthoDB" id="3777315at2759"/>
<gene>
    <name evidence="2" type="ORF">PMIN01_05241</name>
</gene>
<name>A0A9P6GKK1_9PLEO</name>
<dbReference type="EMBL" id="WJXW01000004">
    <property type="protein sequence ID" value="KAF9737462.1"/>
    <property type="molecule type" value="Genomic_DNA"/>
</dbReference>
<keyword evidence="3" id="KW-1185">Reference proteome</keyword>
<reference evidence="2" key="1">
    <citation type="journal article" date="2020" name="Mol. Plant Microbe Interact.">
        <title>Genome Sequence of the Biocontrol Agent Coniothyrium minitans strain Conio (IMI 134523).</title>
        <authorList>
            <person name="Patel D."/>
            <person name="Shittu T.A."/>
            <person name="Baroncelli R."/>
            <person name="Muthumeenakshi S."/>
            <person name="Osborne T.H."/>
            <person name="Janganan T.K."/>
            <person name="Sreenivasaprasad S."/>
        </authorList>
    </citation>
    <scope>NUCLEOTIDE SEQUENCE</scope>
    <source>
        <strain evidence="2">Conio</strain>
    </source>
</reference>
<evidence type="ECO:0000313" key="2">
    <source>
        <dbReference type="EMBL" id="KAF9737462.1"/>
    </source>
</evidence>
<evidence type="ECO:0000313" key="3">
    <source>
        <dbReference type="Proteomes" id="UP000756921"/>
    </source>
</evidence>
<dbReference type="Proteomes" id="UP000756921">
    <property type="component" value="Unassembled WGS sequence"/>
</dbReference>
<comment type="caution">
    <text evidence="2">The sequence shown here is derived from an EMBL/GenBank/DDBJ whole genome shotgun (WGS) entry which is preliminary data.</text>
</comment>
<accession>A0A9P6GKK1</accession>
<dbReference type="AlphaFoldDB" id="A0A9P6GKK1"/>
<feature type="compositionally biased region" description="Polar residues" evidence="1">
    <location>
        <begin position="1"/>
        <end position="27"/>
    </location>
</feature>
<sequence length="197" mass="22650">MSQSHSLPLLRRQSTTQRQPSKLQSRISAMKRRSMPDPQPSTPQRQLSLDHRRRSSLWPSDIPSVTPTKSVHPKEYLTALSSLLTFASDRMARISLPDLIRAFNRAHSLNDRTAMCQLSIRMASTLSQVHEAYHTFCGTRGTFDEEEIWKMIMDLGDEGEVFWDVVDELGDLIEIIEGGETEGFWRSFERVMRSINK</sequence>
<proteinExistence type="predicted"/>